<accession>A0A9D1IMI4</accession>
<evidence type="ECO:0008006" key="5">
    <source>
        <dbReference type="Google" id="ProtNLM"/>
    </source>
</evidence>
<evidence type="ECO:0000256" key="2">
    <source>
        <dbReference type="SAM" id="SignalP"/>
    </source>
</evidence>
<comment type="caution">
    <text evidence="3">The sequence shown here is derived from an EMBL/GenBank/DDBJ whole genome shotgun (WGS) entry which is preliminary data.</text>
</comment>
<dbReference type="Proteomes" id="UP000824076">
    <property type="component" value="Unassembled WGS sequence"/>
</dbReference>
<feature type="repeat" description="TPR" evidence="1">
    <location>
        <begin position="23"/>
        <end position="56"/>
    </location>
</feature>
<dbReference type="AlphaFoldDB" id="A0A9D1IMI4"/>
<dbReference type="PROSITE" id="PS50005">
    <property type="entry name" value="TPR"/>
    <property type="match status" value="1"/>
</dbReference>
<evidence type="ECO:0000313" key="3">
    <source>
        <dbReference type="EMBL" id="HIU39291.1"/>
    </source>
</evidence>
<organism evidence="3 4">
    <name type="scientific">Candidatus Limisoma intestinavium</name>
    <dbReference type="NCBI Taxonomy" id="2840856"/>
    <lineage>
        <taxon>Bacteria</taxon>
        <taxon>Pseudomonadati</taxon>
        <taxon>Bacteroidota</taxon>
        <taxon>Bacteroidia</taxon>
        <taxon>Bacteroidales</taxon>
        <taxon>Candidatus Limisoma</taxon>
    </lineage>
</organism>
<reference evidence="3" key="1">
    <citation type="submission" date="2020-10" db="EMBL/GenBank/DDBJ databases">
        <authorList>
            <person name="Gilroy R."/>
        </authorList>
    </citation>
    <scope>NUCLEOTIDE SEQUENCE</scope>
    <source>
        <strain evidence="3">17073</strain>
    </source>
</reference>
<gene>
    <name evidence="3" type="ORF">IAD18_06460</name>
</gene>
<evidence type="ECO:0000256" key="1">
    <source>
        <dbReference type="PROSITE-ProRule" id="PRU00339"/>
    </source>
</evidence>
<sequence>MNLKKYLAIIAILLLATSNAVARESMREKADRYYKYEEWEAAVSAYQKVLADNPADMRAYGRSTVICGLLGLPDKQVEILERTQSYGLPLIELFAEVRKSAFEIGKPEILENFMLLVMERQPWLKRNIELRLLQYYDFRNDAPRMIALSDSLLAVNPRDPSTLRVKARGYMLEGNYGIAEKTYLQLLALRPDDFDAILNIGIIYYSEVETRKLPSTSPEAAEARKYLEKAFQMHPTEHLRQLIARLESPSRNE</sequence>
<dbReference type="Gene3D" id="1.25.40.10">
    <property type="entry name" value="Tetratricopeptide repeat domain"/>
    <property type="match status" value="1"/>
</dbReference>
<dbReference type="InterPro" id="IPR019734">
    <property type="entry name" value="TPR_rpt"/>
</dbReference>
<keyword evidence="2" id="KW-0732">Signal</keyword>
<reference evidence="3" key="2">
    <citation type="journal article" date="2021" name="PeerJ">
        <title>Extensive microbial diversity within the chicken gut microbiome revealed by metagenomics and culture.</title>
        <authorList>
            <person name="Gilroy R."/>
            <person name="Ravi A."/>
            <person name="Getino M."/>
            <person name="Pursley I."/>
            <person name="Horton D.L."/>
            <person name="Alikhan N.F."/>
            <person name="Baker D."/>
            <person name="Gharbi K."/>
            <person name="Hall N."/>
            <person name="Watson M."/>
            <person name="Adriaenssens E.M."/>
            <person name="Foster-Nyarko E."/>
            <person name="Jarju S."/>
            <person name="Secka A."/>
            <person name="Antonio M."/>
            <person name="Oren A."/>
            <person name="Chaudhuri R.R."/>
            <person name="La Ragione R."/>
            <person name="Hildebrand F."/>
            <person name="Pallen M.J."/>
        </authorList>
    </citation>
    <scope>NUCLEOTIDE SEQUENCE</scope>
    <source>
        <strain evidence="3">17073</strain>
    </source>
</reference>
<dbReference type="InterPro" id="IPR011990">
    <property type="entry name" value="TPR-like_helical_dom_sf"/>
</dbReference>
<proteinExistence type="predicted"/>
<dbReference type="EMBL" id="DVMS01000182">
    <property type="protein sequence ID" value="HIU39291.1"/>
    <property type="molecule type" value="Genomic_DNA"/>
</dbReference>
<name>A0A9D1IMI4_9BACT</name>
<feature type="chain" id="PRO_5038427554" description="Tetratricopeptide repeat protein" evidence="2">
    <location>
        <begin position="23"/>
        <end position="253"/>
    </location>
</feature>
<dbReference type="SUPFAM" id="SSF48452">
    <property type="entry name" value="TPR-like"/>
    <property type="match status" value="1"/>
</dbReference>
<evidence type="ECO:0000313" key="4">
    <source>
        <dbReference type="Proteomes" id="UP000824076"/>
    </source>
</evidence>
<feature type="signal peptide" evidence="2">
    <location>
        <begin position="1"/>
        <end position="22"/>
    </location>
</feature>
<protein>
    <recommendedName>
        <fullName evidence="5">Tetratricopeptide repeat protein</fullName>
    </recommendedName>
</protein>
<keyword evidence="1" id="KW-0802">TPR repeat</keyword>